<keyword evidence="4 6" id="KW-0472">Membrane</keyword>
<evidence type="ECO:0000256" key="5">
    <source>
        <dbReference type="SAM" id="MobiDB-lite"/>
    </source>
</evidence>
<dbReference type="PANTHER" id="PTHR46346:SF1">
    <property type="entry name" value="PHOSPHATIDYLINOSITOL N-ACETYLGLUCOSAMINYLTRANSFERASE SUBUNIT P"/>
    <property type="match status" value="1"/>
</dbReference>
<sequence length="336" mass="38059">MSDKDDSHKSKHTIYSKRLPMIATTLDQVSEEEDEDYVLDRRFRSSPLGTSQSAISLSSLARESYTGTRAQASPTLQQSPLQLHQDQSSSILSDQTSSLSNSAAVPSAINTATNLTMATITTFASVNKSPILPWHSDQSELPKPVKGRRNSFSSFLSKKYAKTKLQQDQERILPIINNSSNNNNNSNKDRDTILGKYNNTRTTKEFQKGHRPRSFSEVPAIPAPVERAPPVAITNKTPIYEYYGFVMYLASYVVFGLYAIWAYVPDHILHGMGITYYPNRYWALAIPVWIMTLVWFTFIYYMTINLKNTPPFDSYDCITGNRDNTLIFLTLKLDLH</sequence>
<feature type="domain" description="PIG-P" evidence="7">
    <location>
        <begin position="240"/>
        <end position="323"/>
    </location>
</feature>
<feature type="region of interest" description="Disordered" evidence="5">
    <location>
        <begin position="66"/>
        <end position="95"/>
    </location>
</feature>
<organism evidence="8 9">
    <name type="scientific">Absidia repens</name>
    <dbReference type="NCBI Taxonomy" id="90262"/>
    <lineage>
        <taxon>Eukaryota</taxon>
        <taxon>Fungi</taxon>
        <taxon>Fungi incertae sedis</taxon>
        <taxon>Mucoromycota</taxon>
        <taxon>Mucoromycotina</taxon>
        <taxon>Mucoromycetes</taxon>
        <taxon>Mucorales</taxon>
        <taxon>Cunninghamellaceae</taxon>
        <taxon>Absidia</taxon>
    </lineage>
</organism>
<feature type="transmembrane region" description="Helical" evidence="6">
    <location>
        <begin position="281"/>
        <end position="301"/>
    </location>
</feature>
<name>A0A1X2IB03_9FUNG</name>
<keyword evidence="3 6" id="KW-1133">Transmembrane helix</keyword>
<evidence type="ECO:0000256" key="2">
    <source>
        <dbReference type="ARBA" id="ARBA00022692"/>
    </source>
</evidence>
<dbReference type="GO" id="GO:0006506">
    <property type="term" value="P:GPI anchor biosynthetic process"/>
    <property type="evidence" value="ECO:0007669"/>
    <property type="project" value="TreeGrafter"/>
</dbReference>
<evidence type="ECO:0000259" key="7">
    <source>
        <dbReference type="Pfam" id="PF08510"/>
    </source>
</evidence>
<dbReference type="AlphaFoldDB" id="A0A1X2IB03"/>
<accession>A0A1X2IB03</accession>
<comment type="subcellular location">
    <subcellularLocation>
        <location evidence="1">Membrane</location>
        <topology evidence="1">Multi-pass membrane protein</topology>
    </subcellularLocation>
</comment>
<keyword evidence="2 6" id="KW-0812">Transmembrane</keyword>
<dbReference type="GO" id="GO:0005783">
    <property type="term" value="C:endoplasmic reticulum"/>
    <property type="evidence" value="ECO:0007669"/>
    <property type="project" value="TreeGrafter"/>
</dbReference>
<dbReference type="InterPro" id="IPR052263">
    <property type="entry name" value="GPI_Anchor_Biosynth"/>
</dbReference>
<dbReference type="PANTHER" id="PTHR46346">
    <property type="entry name" value="PHOSPHATIDYLINOSITOL N-ACETYLGLUCOSAMINYLTRANSFERASE SUBUNIT P"/>
    <property type="match status" value="1"/>
</dbReference>
<dbReference type="EMBL" id="MCGE01000017">
    <property type="protein sequence ID" value="ORZ13081.1"/>
    <property type="molecule type" value="Genomic_DNA"/>
</dbReference>
<evidence type="ECO:0000313" key="9">
    <source>
        <dbReference type="Proteomes" id="UP000193560"/>
    </source>
</evidence>
<reference evidence="8 9" key="1">
    <citation type="submission" date="2016-07" db="EMBL/GenBank/DDBJ databases">
        <title>Pervasive Adenine N6-methylation of Active Genes in Fungi.</title>
        <authorList>
            <consortium name="DOE Joint Genome Institute"/>
            <person name="Mondo S.J."/>
            <person name="Dannebaum R.O."/>
            <person name="Kuo R.C."/>
            <person name="Labutti K."/>
            <person name="Haridas S."/>
            <person name="Kuo A."/>
            <person name="Salamov A."/>
            <person name="Ahrendt S.R."/>
            <person name="Lipzen A."/>
            <person name="Sullivan W."/>
            <person name="Andreopoulos W.B."/>
            <person name="Clum A."/>
            <person name="Lindquist E."/>
            <person name="Daum C."/>
            <person name="Ramamoorthy G.K."/>
            <person name="Gryganskyi A."/>
            <person name="Culley D."/>
            <person name="Magnuson J.K."/>
            <person name="James T.Y."/>
            <person name="O'Malley M.A."/>
            <person name="Stajich J.E."/>
            <person name="Spatafora J.W."/>
            <person name="Visel A."/>
            <person name="Grigoriev I.V."/>
        </authorList>
    </citation>
    <scope>NUCLEOTIDE SEQUENCE [LARGE SCALE GENOMIC DNA]</scope>
    <source>
        <strain evidence="8 9">NRRL 1336</strain>
    </source>
</reference>
<protein>
    <submittedName>
        <fullName evidence="8">PIG-P-domain-containing protein</fullName>
    </submittedName>
</protein>
<evidence type="ECO:0000256" key="1">
    <source>
        <dbReference type="ARBA" id="ARBA00004141"/>
    </source>
</evidence>
<gene>
    <name evidence="8" type="ORF">BCR42DRAFT_419130</name>
</gene>
<dbReference type="Pfam" id="PF08510">
    <property type="entry name" value="PIG-P"/>
    <property type="match status" value="1"/>
</dbReference>
<feature type="compositionally biased region" description="Polar residues" evidence="5">
    <location>
        <begin position="66"/>
        <end position="80"/>
    </location>
</feature>
<dbReference type="STRING" id="90262.A0A1X2IB03"/>
<feature type="transmembrane region" description="Helical" evidence="6">
    <location>
        <begin position="242"/>
        <end position="261"/>
    </location>
</feature>
<proteinExistence type="predicted"/>
<evidence type="ECO:0000256" key="6">
    <source>
        <dbReference type="SAM" id="Phobius"/>
    </source>
</evidence>
<dbReference type="OrthoDB" id="690928at2759"/>
<evidence type="ECO:0000256" key="4">
    <source>
        <dbReference type="ARBA" id="ARBA00023136"/>
    </source>
</evidence>
<keyword evidence="9" id="KW-1185">Reference proteome</keyword>
<evidence type="ECO:0000313" key="8">
    <source>
        <dbReference type="EMBL" id="ORZ13081.1"/>
    </source>
</evidence>
<evidence type="ECO:0000256" key="3">
    <source>
        <dbReference type="ARBA" id="ARBA00022989"/>
    </source>
</evidence>
<dbReference type="InterPro" id="IPR013717">
    <property type="entry name" value="PIG-P"/>
</dbReference>
<dbReference type="Proteomes" id="UP000193560">
    <property type="component" value="Unassembled WGS sequence"/>
</dbReference>
<comment type="caution">
    <text evidence="8">The sequence shown here is derived from an EMBL/GenBank/DDBJ whole genome shotgun (WGS) entry which is preliminary data.</text>
</comment>
<feature type="compositionally biased region" description="Low complexity" evidence="5">
    <location>
        <begin position="81"/>
        <end position="95"/>
    </location>
</feature>
<dbReference type="GO" id="GO:0016020">
    <property type="term" value="C:membrane"/>
    <property type="evidence" value="ECO:0007669"/>
    <property type="project" value="UniProtKB-SubCell"/>
</dbReference>